<dbReference type="SUPFAM" id="SSF57959">
    <property type="entry name" value="Leucine zipper domain"/>
    <property type="match status" value="1"/>
</dbReference>
<dbReference type="OrthoDB" id="1737353at2759"/>
<comment type="similarity">
    <text evidence="2">Belongs to the bZIP family.</text>
</comment>
<keyword evidence="11" id="KW-1185">Reference proteome</keyword>
<keyword evidence="3" id="KW-0805">Transcription regulation</keyword>
<reference evidence="10 11" key="1">
    <citation type="submission" date="2020-06" db="EMBL/GenBank/DDBJ databases">
        <title>Transcriptomic and genomic resources for Thalictrum thalictroides and T. hernandezii: Facilitating candidate gene discovery in an emerging model plant lineage.</title>
        <authorList>
            <person name="Arias T."/>
            <person name="Riano-Pachon D.M."/>
            <person name="Di Stilio V.S."/>
        </authorList>
    </citation>
    <scope>NUCLEOTIDE SEQUENCE [LARGE SCALE GENOMIC DNA]</scope>
    <source>
        <strain evidence="11">cv. WT478/WT964</strain>
        <tissue evidence="10">Leaves</tissue>
    </source>
</reference>
<dbReference type="GO" id="GO:0003700">
    <property type="term" value="F:DNA-binding transcription factor activity"/>
    <property type="evidence" value="ECO:0007669"/>
    <property type="project" value="InterPro"/>
</dbReference>
<feature type="compositionally biased region" description="Basic and acidic residues" evidence="8">
    <location>
        <begin position="12"/>
        <end position="24"/>
    </location>
</feature>
<dbReference type="GO" id="GO:0005634">
    <property type="term" value="C:nucleus"/>
    <property type="evidence" value="ECO:0007669"/>
    <property type="project" value="UniProtKB-SubCell"/>
</dbReference>
<comment type="subcellular location">
    <subcellularLocation>
        <location evidence="1">Nucleus</location>
    </subcellularLocation>
</comment>
<name>A0A7J6V1L8_THATH</name>
<feature type="non-terminal residue" evidence="10">
    <location>
        <position position="1"/>
    </location>
</feature>
<dbReference type="FunFam" id="1.20.5.170:FF:000019">
    <property type="entry name" value="BZIP family transcription factor"/>
    <property type="match status" value="1"/>
</dbReference>
<keyword evidence="6" id="KW-0539">Nucleus</keyword>
<keyword evidence="4" id="KW-0238">DNA-binding</keyword>
<evidence type="ECO:0000256" key="2">
    <source>
        <dbReference type="ARBA" id="ARBA00007163"/>
    </source>
</evidence>
<feature type="coiled-coil region" evidence="7">
    <location>
        <begin position="42"/>
        <end position="69"/>
    </location>
</feature>
<comment type="caution">
    <text evidence="10">The sequence shown here is derived from an EMBL/GenBank/DDBJ whole genome shotgun (WGS) entry which is preliminary data.</text>
</comment>
<evidence type="ECO:0000256" key="1">
    <source>
        <dbReference type="ARBA" id="ARBA00004123"/>
    </source>
</evidence>
<dbReference type="InterPro" id="IPR046347">
    <property type="entry name" value="bZIP_sf"/>
</dbReference>
<evidence type="ECO:0000313" key="11">
    <source>
        <dbReference type="Proteomes" id="UP000554482"/>
    </source>
</evidence>
<evidence type="ECO:0000256" key="8">
    <source>
        <dbReference type="SAM" id="MobiDB-lite"/>
    </source>
</evidence>
<gene>
    <name evidence="10" type="ORF">FRX31_031706</name>
</gene>
<evidence type="ECO:0000313" key="10">
    <source>
        <dbReference type="EMBL" id="KAF5178707.1"/>
    </source>
</evidence>
<feature type="region of interest" description="Disordered" evidence="8">
    <location>
        <begin position="1"/>
        <end position="26"/>
    </location>
</feature>
<evidence type="ECO:0000256" key="3">
    <source>
        <dbReference type="ARBA" id="ARBA00023015"/>
    </source>
</evidence>
<dbReference type="AlphaFoldDB" id="A0A7J6V1L8"/>
<dbReference type="PANTHER" id="PTHR45693">
    <property type="entry name" value="TRANSCRIPTION FACTOR TGA9"/>
    <property type="match status" value="1"/>
</dbReference>
<dbReference type="Gene3D" id="1.20.5.170">
    <property type="match status" value="1"/>
</dbReference>
<dbReference type="PANTHER" id="PTHR45693:SF13">
    <property type="entry name" value="TRANSCRIPTION FACTOR TGA10"/>
    <property type="match status" value="1"/>
</dbReference>
<proteinExistence type="inferred from homology"/>
<keyword evidence="5" id="KW-0804">Transcription</keyword>
<dbReference type="EMBL" id="JABWDY010039719">
    <property type="protein sequence ID" value="KAF5178707.1"/>
    <property type="molecule type" value="Genomic_DNA"/>
</dbReference>
<evidence type="ECO:0000259" key="9">
    <source>
        <dbReference type="PROSITE" id="PS50217"/>
    </source>
</evidence>
<accession>A0A7J6V1L8</accession>
<evidence type="ECO:0000256" key="4">
    <source>
        <dbReference type="ARBA" id="ARBA00023125"/>
    </source>
</evidence>
<feature type="domain" description="BZIP" evidence="9">
    <location>
        <begin position="21"/>
        <end position="71"/>
    </location>
</feature>
<protein>
    <submittedName>
        <fullName evidence="10">BZIP transcription factor TGA10</fullName>
    </submittedName>
</protein>
<evidence type="ECO:0000256" key="6">
    <source>
        <dbReference type="ARBA" id="ARBA00023242"/>
    </source>
</evidence>
<organism evidence="10 11">
    <name type="scientific">Thalictrum thalictroides</name>
    <name type="common">Rue-anemone</name>
    <name type="synonym">Anemone thalictroides</name>
    <dbReference type="NCBI Taxonomy" id="46969"/>
    <lineage>
        <taxon>Eukaryota</taxon>
        <taxon>Viridiplantae</taxon>
        <taxon>Streptophyta</taxon>
        <taxon>Embryophyta</taxon>
        <taxon>Tracheophyta</taxon>
        <taxon>Spermatophyta</taxon>
        <taxon>Magnoliopsida</taxon>
        <taxon>Ranunculales</taxon>
        <taxon>Ranunculaceae</taxon>
        <taxon>Thalictroideae</taxon>
        <taxon>Thalictrum</taxon>
    </lineage>
</organism>
<dbReference type="GO" id="GO:0003677">
    <property type="term" value="F:DNA binding"/>
    <property type="evidence" value="ECO:0007669"/>
    <property type="project" value="UniProtKB-KW"/>
</dbReference>
<dbReference type="InterPro" id="IPR004827">
    <property type="entry name" value="bZIP"/>
</dbReference>
<dbReference type="SMART" id="SM00338">
    <property type="entry name" value="BRLZ"/>
    <property type="match status" value="1"/>
</dbReference>
<dbReference type="Proteomes" id="UP000554482">
    <property type="component" value="Unassembled WGS sequence"/>
</dbReference>
<evidence type="ECO:0000256" key="5">
    <source>
        <dbReference type="ARBA" id="ARBA00023163"/>
    </source>
</evidence>
<sequence length="79" mass="9282">REGNRKGPTSISEHEGPKTPDPKTLRRLAQNREAVRKSRLRKKAYVQQLETSRIKLTQLEQELQRARSQIEGFWKDNLV</sequence>
<evidence type="ECO:0000256" key="7">
    <source>
        <dbReference type="SAM" id="Coils"/>
    </source>
</evidence>
<keyword evidence="7" id="KW-0175">Coiled coil</keyword>
<dbReference type="PROSITE" id="PS50217">
    <property type="entry name" value="BZIP"/>
    <property type="match status" value="1"/>
</dbReference>
<dbReference type="Pfam" id="PF00170">
    <property type="entry name" value="bZIP_1"/>
    <property type="match status" value="1"/>
</dbReference>